<keyword evidence="7 9" id="KW-0720">Serine protease</keyword>
<organism evidence="13 14">
    <name type="scientific">Cerasibacillus terrae</name>
    <dbReference type="NCBI Taxonomy" id="2498845"/>
    <lineage>
        <taxon>Bacteria</taxon>
        <taxon>Bacillati</taxon>
        <taxon>Bacillota</taxon>
        <taxon>Bacilli</taxon>
        <taxon>Bacillales</taxon>
        <taxon>Bacillaceae</taxon>
        <taxon>Cerasibacillus</taxon>
    </lineage>
</organism>
<dbReference type="GO" id="GO:0005576">
    <property type="term" value="C:extracellular region"/>
    <property type="evidence" value="ECO:0007669"/>
    <property type="project" value="UniProtKB-SubCell"/>
</dbReference>
<evidence type="ECO:0000256" key="5">
    <source>
        <dbReference type="ARBA" id="ARBA00022670"/>
    </source>
</evidence>
<dbReference type="PANTHER" id="PTHR43806:SF11">
    <property type="entry name" value="CEREVISIN-RELATED"/>
    <property type="match status" value="1"/>
</dbReference>
<dbReference type="AlphaFoldDB" id="A0A5C8NZS1"/>
<evidence type="ECO:0000256" key="8">
    <source>
        <dbReference type="ARBA" id="ARBA00022837"/>
    </source>
</evidence>
<proteinExistence type="inferred from homology"/>
<dbReference type="GO" id="GO:0006508">
    <property type="term" value="P:proteolysis"/>
    <property type="evidence" value="ECO:0007669"/>
    <property type="project" value="UniProtKB-KW"/>
</dbReference>
<dbReference type="Pfam" id="PF00082">
    <property type="entry name" value="Peptidase_S8"/>
    <property type="match status" value="1"/>
</dbReference>
<dbReference type="PROSITE" id="PS00138">
    <property type="entry name" value="SUBTILASE_SER"/>
    <property type="match status" value="1"/>
</dbReference>
<comment type="caution">
    <text evidence="13">The sequence shown here is derived from an EMBL/GenBank/DDBJ whole genome shotgun (WGS) entry which is preliminary data.</text>
</comment>
<evidence type="ECO:0000256" key="7">
    <source>
        <dbReference type="ARBA" id="ARBA00022825"/>
    </source>
</evidence>
<dbReference type="Proteomes" id="UP000321574">
    <property type="component" value="Unassembled WGS sequence"/>
</dbReference>
<dbReference type="Gene3D" id="3.40.50.200">
    <property type="entry name" value="Peptidase S8/S53 domain"/>
    <property type="match status" value="1"/>
</dbReference>
<evidence type="ECO:0000259" key="12">
    <source>
        <dbReference type="Pfam" id="PF00082"/>
    </source>
</evidence>
<keyword evidence="4" id="KW-0964">Secreted</keyword>
<dbReference type="InterPro" id="IPR023828">
    <property type="entry name" value="Peptidase_S8_Ser-AS"/>
</dbReference>
<evidence type="ECO:0000313" key="13">
    <source>
        <dbReference type="EMBL" id="TXL66794.1"/>
    </source>
</evidence>
<feature type="signal peptide" evidence="11">
    <location>
        <begin position="1"/>
        <end position="28"/>
    </location>
</feature>
<dbReference type="PRINTS" id="PR00723">
    <property type="entry name" value="SUBTILISIN"/>
</dbReference>
<reference evidence="13 14" key="1">
    <citation type="submission" date="2019-06" db="EMBL/GenBank/DDBJ databases">
        <title>Cerasibacillus sp. nov., isolated from maize field.</title>
        <authorList>
            <person name="Lin S.-Y."/>
            <person name="Tsai C.-F."/>
            <person name="Young C.-C."/>
        </authorList>
    </citation>
    <scope>NUCLEOTIDE SEQUENCE [LARGE SCALE GENOMIC DNA]</scope>
    <source>
        <strain evidence="13 14">CC-CFT480</strain>
    </source>
</reference>
<evidence type="ECO:0000256" key="4">
    <source>
        <dbReference type="ARBA" id="ARBA00022525"/>
    </source>
</evidence>
<evidence type="ECO:0000313" key="14">
    <source>
        <dbReference type="Proteomes" id="UP000321574"/>
    </source>
</evidence>
<keyword evidence="6 9" id="KW-0378">Hydrolase</keyword>
<feature type="domain" description="Peptidase S8/S53" evidence="12">
    <location>
        <begin position="188"/>
        <end position="424"/>
    </location>
</feature>
<dbReference type="PROSITE" id="PS00136">
    <property type="entry name" value="SUBTILASE_ASP"/>
    <property type="match status" value="1"/>
</dbReference>
<dbReference type="EMBL" id="VDUW01000002">
    <property type="protein sequence ID" value="TXL66794.1"/>
    <property type="molecule type" value="Genomic_DNA"/>
</dbReference>
<sequence>MKKILKLIGSLSLATFIVTLVFSGQVFAESSHDSEISSEYIKGQLVISVEADSNGVSIQSADDTIHKSTTLEKSGFEVTDSLLDSIQSDSMRAMSADFKQDVVEQMGLVYLVEYSESKYKDVDKAKKELEKALKDSGLNVRYIQENYTMHALGTAPEKVLPAAIHPNQQWNYEMIKAPEAWEIVPDSSNTRIAVLDTGIDSNHPSLSDFVDTSLGKSFVGGDTGDRAGHGTHVAGTIASYGDVSGVMQSATLIPVKVLNDSGSGTMYGIQQGITYAASVDADVINMSLGGGGYDRGMEEAIETANSQGTIVVAAAGNDGLENVSYPAAYDSAIAVGSVTSSKTRSSFSNYGQELDVMAPGSDIYSTLPNGEYDNLSGTSMATPHVAGVLGLIRAANPDISVDEARTILTDTAQTAGSELEYGHGIVDTHAAVQEVLN</sequence>
<dbReference type="GO" id="GO:0004252">
    <property type="term" value="F:serine-type endopeptidase activity"/>
    <property type="evidence" value="ECO:0007669"/>
    <property type="project" value="UniProtKB-UniRule"/>
</dbReference>
<dbReference type="InterPro" id="IPR015500">
    <property type="entry name" value="Peptidase_S8_subtilisin-rel"/>
</dbReference>
<keyword evidence="8" id="KW-0106">Calcium</keyword>
<dbReference type="RefSeq" id="WP_147666194.1">
    <property type="nucleotide sequence ID" value="NZ_VDUW01000002.1"/>
</dbReference>
<name>A0A5C8NZS1_9BACI</name>
<feature type="active site" description="Charge relay system" evidence="9">
    <location>
        <position position="379"/>
    </location>
</feature>
<feature type="active site" description="Charge relay system" evidence="9">
    <location>
        <position position="229"/>
    </location>
</feature>
<dbReference type="PANTHER" id="PTHR43806">
    <property type="entry name" value="PEPTIDASE S8"/>
    <property type="match status" value="1"/>
</dbReference>
<evidence type="ECO:0000256" key="11">
    <source>
        <dbReference type="SAM" id="SignalP"/>
    </source>
</evidence>
<evidence type="ECO:0000256" key="9">
    <source>
        <dbReference type="PROSITE-ProRule" id="PRU01240"/>
    </source>
</evidence>
<dbReference type="InterPro" id="IPR034084">
    <property type="entry name" value="Thermitase-like_dom"/>
</dbReference>
<dbReference type="InterPro" id="IPR023827">
    <property type="entry name" value="Peptidase_S8_Asp-AS"/>
</dbReference>
<dbReference type="SUPFAM" id="SSF52743">
    <property type="entry name" value="Subtilisin-like"/>
    <property type="match status" value="1"/>
</dbReference>
<evidence type="ECO:0000256" key="6">
    <source>
        <dbReference type="ARBA" id="ARBA00022801"/>
    </source>
</evidence>
<comment type="cofactor">
    <cofactor evidence="1">
        <name>Ca(2+)</name>
        <dbReference type="ChEBI" id="CHEBI:29108"/>
    </cofactor>
</comment>
<comment type="subcellular location">
    <subcellularLocation>
        <location evidence="2">Secreted</location>
    </subcellularLocation>
</comment>
<dbReference type="PROSITE" id="PS51892">
    <property type="entry name" value="SUBTILASE"/>
    <property type="match status" value="1"/>
</dbReference>
<dbReference type="PROSITE" id="PS00137">
    <property type="entry name" value="SUBTILASE_HIS"/>
    <property type="match status" value="1"/>
</dbReference>
<comment type="similarity">
    <text evidence="3 9 10">Belongs to the peptidase S8 family.</text>
</comment>
<keyword evidence="11" id="KW-0732">Signal</keyword>
<dbReference type="InterPro" id="IPR000209">
    <property type="entry name" value="Peptidase_S8/S53_dom"/>
</dbReference>
<evidence type="ECO:0000256" key="10">
    <source>
        <dbReference type="RuleBase" id="RU003355"/>
    </source>
</evidence>
<accession>A0A5C8NZS1</accession>
<gene>
    <name evidence="13" type="ORF">FHP05_05320</name>
</gene>
<dbReference type="CDD" id="cd07484">
    <property type="entry name" value="Peptidases_S8_Thermitase_like"/>
    <property type="match status" value="1"/>
</dbReference>
<dbReference type="OrthoDB" id="9798386at2"/>
<evidence type="ECO:0000256" key="1">
    <source>
        <dbReference type="ARBA" id="ARBA00001913"/>
    </source>
</evidence>
<feature type="chain" id="PRO_5023020177" evidence="11">
    <location>
        <begin position="29"/>
        <end position="437"/>
    </location>
</feature>
<dbReference type="InterPro" id="IPR050131">
    <property type="entry name" value="Peptidase_S8_subtilisin-like"/>
</dbReference>
<dbReference type="InterPro" id="IPR036852">
    <property type="entry name" value="Peptidase_S8/S53_dom_sf"/>
</dbReference>
<keyword evidence="14" id="KW-1185">Reference proteome</keyword>
<feature type="active site" description="Charge relay system" evidence="9">
    <location>
        <position position="196"/>
    </location>
</feature>
<protein>
    <submittedName>
        <fullName evidence="13">Peptidase S8</fullName>
    </submittedName>
</protein>
<evidence type="ECO:0000256" key="2">
    <source>
        <dbReference type="ARBA" id="ARBA00004613"/>
    </source>
</evidence>
<keyword evidence="5 9" id="KW-0645">Protease</keyword>
<dbReference type="InterPro" id="IPR022398">
    <property type="entry name" value="Peptidase_S8_His-AS"/>
</dbReference>
<evidence type="ECO:0000256" key="3">
    <source>
        <dbReference type="ARBA" id="ARBA00011073"/>
    </source>
</evidence>